<dbReference type="EMBL" id="JARKNE010000011">
    <property type="protein sequence ID" value="KAK5785474.1"/>
    <property type="molecule type" value="Genomic_DNA"/>
</dbReference>
<accession>A0ABR0N787</accession>
<gene>
    <name evidence="1" type="ORF">PVK06_040064</name>
</gene>
<keyword evidence="2" id="KW-1185">Reference proteome</keyword>
<evidence type="ECO:0000313" key="2">
    <source>
        <dbReference type="Proteomes" id="UP001358586"/>
    </source>
</evidence>
<name>A0ABR0N787_GOSAR</name>
<comment type="caution">
    <text evidence="1">The sequence shown here is derived from an EMBL/GenBank/DDBJ whole genome shotgun (WGS) entry which is preliminary data.</text>
</comment>
<evidence type="ECO:0000313" key="1">
    <source>
        <dbReference type="EMBL" id="KAK5785474.1"/>
    </source>
</evidence>
<organism evidence="1 2">
    <name type="scientific">Gossypium arboreum</name>
    <name type="common">Tree cotton</name>
    <name type="synonym">Gossypium nanking</name>
    <dbReference type="NCBI Taxonomy" id="29729"/>
    <lineage>
        <taxon>Eukaryota</taxon>
        <taxon>Viridiplantae</taxon>
        <taxon>Streptophyta</taxon>
        <taxon>Embryophyta</taxon>
        <taxon>Tracheophyta</taxon>
        <taxon>Spermatophyta</taxon>
        <taxon>Magnoliopsida</taxon>
        <taxon>eudicotyledons</taxon>
        <taxon>Gunneridae</taxon>
        <taxon>Pentapetalae</taxon>
        <taxon>rosids</taxon>
        <taxon>malvids</taxon>
        <taxon>Malvales</taxon>
        <taxon>Malvaceae</taxon>
        <taxon>Malvoideae</taxon>
        <taxon>Gossypium</taxon>
    </lineage>
</organism>
<sequence length="124" mass="14440">MDELRRDVRALHPESQDMDWLFCSNNLVTPKIVAVNLPHDFKVPKDMFERRRDLRAHLMQYNDYMNVLGTSDVLGKIQGPRGDHAYAYGVDVSETERMWACLRLCKVVSCSDFEHEEFRGSVGY</sequence>
<reference evidence="1 2" key="1">
    <citation type="submission" date="2023-03" db="EMBL/GenBank/DDBJ databases">
        <title>WGS of Gossypium arboreum.</title>
        <authorList>
            <person name="Yu D."/>
        </authorList>
    </citation>
    <scope>NUCLEOTIDE SEQUENCE [LARGE SCALE GENOMIC DNA]</scope>
    <source>
        <tissue evidence="1">Leaf</tissue>
    </source>
</reference>
<protein>
    <submittedName>
        <fullName evidence="1">Uncharacterized protein</fullName>
    </submittedName>
</protein>
<dbReference type="Proteomes" id="UP001358586">
    <property type="component" value="Chromosome 11"/>
</dbReference>
<proteinExistence type="predicted"/>